<comment type="similarity">
    <text evidence="1">Belongs to the BlaI transcriptional regulatory family.</text>
</comment>
<comment type="caution">
    <text evidence="5">The sequence shown here is derived from an EMBL/GenBank/DDBJ whole genome shotgun (WGS) entry which is preliminary data.</text>
</comment>
<dbReference type="InterPro" id="IPR036390">
    <property type="entry name" value="WH_DNA-bd_sf"/>
</dbReference>
<keyword evidence="2" id="KW-0805">Transcription regulation</keyword>
<dbReference type="InterPro" id="IPR005650">
    <property type="entry name" value="BlaI_family"/>
</dbReference>
<dbReference type="RefSeq" id="WP_236864799.1">
    <property type="nucleotide sequence ID" value="NZ_BAABAZ010000004.1"/>
</dbReference>
<keyword evidence="3" id="KW-0238">DNA-binding</keyword>
<evidence type="ECO:0000256" key="3">
    <source>
        <dbReference type="ARBA" id="ARBA00023125"/>
    </source>
</evidence>
<evidence type="ECO:0000256" key="2">
    <source>
        <dbReference type="ARBA" id="ARBA00023015"/>
    </source>
</evidence>
<proteinExistence type="inferred from homology"/>
<evidence type="ECO:0000256" key="1">
    <source>
        <dbReference type="ARBA" id="ARBA00011046"/>
    </source>
</evidence>
<accession>A0ABP8EGF4</accession>
<protein>
    <submittedName>
        <fullName evidence="5">BlaI/MecI/CopY family transcriptional regulator</fullName>
    </submittedName>
</protein>
<dbReference type="Pfam" id="PF03965">
    <property type="entry name" value="Penicillinase_R"/>
    <property type="match status" value="1"/>
</dbReference>
<evidence type="ECO:0000313" key="5">
    <source>
        <dbReference type="EMBL" id="GAA4282931.1"/>
    </source>
</evidence>
<evidence type="ECO:0000313" key="6">
    <source>
        <dbReference type="Proteomes" id="UP001501586"/>
    </source>
</evidence>
<sequence>MSAAEANRHTGPVRLGALEAQVMDVLWDDGASTIREIINRLGGAPAYTTIATVLTNLTRKDLVDSTREGRSVRYFPRISREQHAAVLMEQALEASRDRAASILHFVDGMPTEDVALLREYLREHDSGGDR</sequence>
<evidence type="ECO:0000256" key="4">
    <source>
        <dbReference type="ARBA" id="ARBA00023163"/>
    </source>
</evidence>
<keyword evidence="6" id="KW-1185">Reference proteome</keyword>
<dbReference type="Gene3D" id="6.10.140.850">
    <property type="match status" value="1"/>
</dbReference>
<reference evidence="6" key="1">
    <citation type="journal article" date="2019" name="Int. J. Syst. Evol. Microbiol.">
        <title>The Global Catalogue of Microorganisms (GCM) 10K type strain sequencing project: providing services to taxonomists for standard genome sequencing and annotation.</title>
        <authorList>
            <consortium name="The Broad Institute Genomics Platform"/>
            <consortium name="The Broad Institute Genome Sequencing Center for Infectious Disease"/>
            <person name="Wu L."/>
            <person name="Ma J."/>
        </authorList>
    </citation>
    <scope>NUCLEOTIDE SEQUENCE [LARGE SCALE GENOMIC DNA]</scope>
    <source>
        <strain evidence="6">JCM 17458</strain>
    </source>
</reference>
<dbReference type="Gene3D" id="1.10.10.10">
    <property type="entry name" value="Winged helix-like DNA-binding domain superfamily/Winged helix DNA-binding domain"/>
    <property type="match status" value="1"/>
</dbReference>
<dbReference type="Proteomes" id="UP001501586">
    <property type="component" value="Unassembled WGS sequence"/>
</dbReference>
<organism evidence="5 6">
    <name type="scientific">Brevibacterium daeguense</name>
    <dbReference type="NCBI Taxonomy" id="909936"/>
    <lineage>
        <taxon>Bacteria</taxon>
        <taxon>Bacillati</taxon>
        <taxon>Actinomycetota</taxon>
        <taxon>Actinomycetes</taxon>
        <taxon>Micrococcales</taxon>
        <taxon>Brevibacteriaceae</taxon>
        <taxon>Brevibacterium</taxon>
    </lineage>
</organism>
<dbReference type="EMBL" id="BAABAZ010000004">
    <property type="protein sequence ID" value="GAA4282931.1"/>
    <property type="molecule type" value="Genomic_DNA"/>
</dbReference>
<gene>
    <name evidence="5" type="ORF">GCM10022261_04620</name>
</gene>
<dbReference type="SUPFAM" id="SSF46785">
    <property type="entry name" value="Winged helix' DNA-binding domain"/>
    <property type="match status" value="1"/>
</dbReference>
<keyword evidence="4" id="KW-0804">Transcription</keyword>
<dbReference type="InterPro" id="IPR036388">
    <property type="entry name" value="WH-like_DNA-bd_sf"/>
</dbReference>
<name>A0ABP8EGF4_9MICO</name>